<evidence type="ECO:0000313" key="5">
    <source>
        <dbReference type="Proteomes" id="UP000190911"/>
    </source>
</evidence>
<dbReference type="InterPro" id="IPR050680">
    <property type="entry name" value="YpeA/RimI_acetyltransf"/>
</dbReference>
<dbReference type="AlphaFoldDB" id="A0A1M7G8G7"/>
<dbReference type="OrthoDB" id="9796919at2"/>
<dbReference type="FunCoup" id="A0A1M7G8G7">
    <property type="interactions" value="253"/>
</dbReference>
<dbReference type="PROSITE" id="PS51186">
    <property type="entry name" value="GNAT"/>
    <property type="match status" value="1"/>
</dbReference>
<protein>
    <submittedName>
        <fullName evidence="4">Ribosomal-protein-alanine N-acetyltransferase</fullName>
    </submittedName>
</protein>
<dbReference type="SUPFAM" id="SSF55729">
    <property type="entry name" value="Acyl-CoA N-acyltransferases (Nat)"/>
    <property type="match status" value="1"/>
</dbReference>
<dbReference type="InParanoid" id="A0A1M7G8G7"/>
<keyword evidence="2" id="KW-0012">Acyltransferase</keyword>
<dbReference type="GO" id="GO:0016747">
    <property type="term" value="F:acyltransferase activity, transferring groups other than amino-acyl groups"/>
    <property type="evidence" value="ECO:0007669"/>
    <property type="project" value="InterPro"/>
</dbReference>
<dbReference type="InterPro" id="IPR016181">
    <property type="entry name" value="Acyl_CoA_acyltransferase"/>
</dbReference>
<dbReference type="InterPro" id="IPR000182">
    <property type="entry name" value="GNAT_dom"/>
</dbReference>
<evidence type="ECO:0000256" key="2">
    <source>
        <dbReference type="ARBA" id="ARBA00023315"/>
    </source>
</evidence>
<keyword evidence="5" id="KW-1185">Reference proteome</keyword>
<dbReference type="CDD" id="cd04301">
    <property type="entry name" value="NAT_SF"/>
    <property type="match status" value="1"/>
</dbReference>
<organism evidence="4 5">
    <name type="scientific">Vreelandella subglaciescola</name>
    <dbReference type="NCBI Taxonomy" id="29571"/>
    <lineage>
        <taxon>Bacteria</taxon>
        <taxon>Pseudomonadati</taxon>
        <taxon>Pseudomonadota</taxon>
        <taxon>Gammaproteobacteria</taxon>
        <taxon>Oceanospirillales</taxon>
        <taxon>Halomonadaceae</taxon>
        <taxon>Vreelandella</taxon>
    </lineage>
</organism>
<gene>
    <name evidence="4" type="ORF">SAMN05878437_1341</name>
</gene>
<feature type="domain" description="N-acetyltransferase" evidence="3">
    <location>
        <begin position="12"/>
        <end position="165"/>
    </location>
</feature>
<dbReference type="Pfam" id="PF00583">
    <property type="entry name" value="Acetyltransf_1"/>
    <property type="match status" value="1"/>
</dbReference>
<proteinExistence type="predicted"/>
<name>A0A1M7G8G7_9GAMM</name>
<dbReference type="EMBL" id="LT670847">
    <property type="protein sequence ID" value="SHM12476.1"/>
    <property type="molecule type" value="Genomic_DNA"/>
</dbReference>
<accession>A0A1M7G8G7</accession>
<reference evidence="4 5" key="1">
    <citation type="submission" date="2016-11" db="EMBL/GenBank/DDBJ databases">
        <authorList>
            <person name="Jaros S."/>
            <person name="Januszkiewicz K."/>
            <person name="Wedrychowicz H."/>
        </authorList>
    </citation>
    <scope>NUCLEOTIDE SEQUENCE [LARGE SCALE GENOMIC DNA]</scope>
    <source>
        <strain evidence="4 5">ACAM 12</strain>
    </source>
</reference>
<dbReference type="RefSeq" id="WP_079552325.1">
    <property type="nucleotide sequence ID" value="NZ_LT670847.1"/>
</dbReference>
<dbReference type="STRING" id="29571.SAMN05878437_1341"/>
<evidence type="ECO:0000256" key="1">
    <source>
        <dbReference type="ARBA" id="ARBA00022679"/>
    </source>
</evidence>
<evidence type="ECO:0000259" key="3">
    <source>
        <dbReference type="PROSITE" id="PS51186"/>
    </source>
</evidence>
<evidence type="ECO:0000313" key="4">
    <source>
        <dbReference type="EMBL" id="SHM12476.1"/>
    </source>
</evidence>
<dbReference type="Proteomes" id="UP000190911">
    <property type="component" value="Chromosome I"/>
</dbReference>
<keyword evidence="1 4" id="KW-0808">Transferase</keyword>
<sequence length="170" mass="17881">MTSVAADDEATFRITALTSQHKSLLETVEGIAHSGATPAELKEALGAADACVLGALTGAVDAPQLMGFILLARQPFDAEIQAVGVLPERRGQGVGDALMRAAQRMAERFHSERLLLEVRAGNAAAIALYQRHGFSVDGRRNHYYPAASASDAGREDALLMSLPLAAGEAQ</sequence>
<dbReference type="PANTHER" id="PTHR43420">
    <property type="entry name" value="ACETYLTRANSFERASE"/>
    <property type="match status" value="1"/>
</dbReference>
<dbReference type="Gene3D" id="3.40.630.30">
    <property type="match status" value="1"/>
</dbReference>